<dbReference type="InterPro" id="IPR020846">
    <property type="entry name" value="MFS_dom"/>
</dbReference>
<keyword evidence="2" id="KW-0813">Transport</keyword>
<feature type="transmembrane region" description="Helical" evidence="7">
    <location>
        <begin position="46"/>
        <end position="71"/>
    </location>
</feature>
<evidence type="ECO:0000313" key="10">
    <source>
        <dbReference type="Proteomes" id="UP001164706"/>
    </source>
</evidence>
<proteinExistence type="predicted"/>
<feature type="transmembrane region" description="Helical" evidence="7">
    <location>
        <begin position="145"/>
        <end position="162"/>
    </location>
</feature>
<dbReference type="InterPro" id="IPR001958">
    <property type="entry name" value="Tet-R_TetA/multi-R_MdtG-like"/>
</dbReference>
<evidence type="ECO:0000256" key="5">
    <source>
        <dbReference type="ARBA" id="ARBA00022989"/>
    </source>
</evidence>
<feature type="transmembrane region" description="Helical" evidence="7">
    <location>
        <begin position="365"/>
        <end position="398"/>
    </location>
</feature>
<keyword evidence="6 7" id="KW-0472">Membrane</keyword>
<evidence type="ECO:0000256" key="3">
    <source>
        <dbReference type="ARBA" id="ARBA00022475"/>
    </source>
</evidence>
<feature type="transmembrane region" description="Helical" evidence="7">
    <location>
        <begin position="168"/>
        <end position="187"/>
    </location>
</feature>
<feature type="transmembrane region" description="Helical" evidence="7">
    <location>
        <begin position="310"/>
        <end position="332"/>
    </location>
</feature>
<dbReference type="PROSITE" id="PS50850">
    <property type="entry name" value="MFS"/>
    <property type="match status" value="1"/>
</dbReference>
<accession>A0A9E8S7S8</accession>
<feature type="transmembrane region" description="Helical" evidence="7">
    <location>
        <begin position="220"/>
        <end position="237"/>
    </location>
</feature>
<feature type="domain" description="Major facilitator superfamily (MFS) profile" evidence="8">
    <location>
        <begin position="13"/>
        <end position="402"/>
    </location>
</feature>
<dbReference type="PRINTS" id="PR01035">
    <property type="entry name" value="TCRTETA"/>
</dbReference>
<dbReference type="InterPro" id="IPR050171">
    <property type="entry name" value="MFS_Transporters"/>
</dbReference>
<feature type="transmembrane region" description="Helical" evidence="7">
    <location>
        <begin position="109"/>
        <end position="133"/>
    </location>
</feature>
<dbReference type="GO" id="GO:0022857">
    <property type="term" value="F:transmembrane transporter activity"/>
    <property type="evidence" value="ECO:0007669"/>
    <property type="project" value="InterPro"/>
</dbReference>
<keyword evidence="3" id="KW-1003">Cell membrane</keyword>
<evidence type="ECO:0000259" key="8">
    <source>
        <dbReference type="PROSITE" id="PS50850"/>
    </source>
</evidence>
<gene>
    <name evidence="9" type="ORF">OVN18_09565</name>
</gene>
<keyword evidence="10" id="KW-1185">Reference proteome</keyword>
<name>A0A9E8S7S8_9MICO</name>
<keyword evidence="4 7" id="KW-0812">Transmembrane</keyword>
<dbReference type="GO" id="GO:0005886">
    <property type="term" value="C:plasma membrane"/>
    <property type="evidence" value="ECO:0007669"/>
    <property type="project" value="UniProtKB-SubCell"/>
</dbReference>
<reference evidence="9" key="1">
    <citation type="submission" date="2022-11" db="EMBL/GenBank/DDBJ databases">
        <title>Description of Microcella daejonensis nov. sp, isolated from riverside soil.</title>
        <authorList>
            <person name="Molina K.M."/>
            <person name="Kim S.B."/>
        </authorList>
    </citation>
    <scope>NUCLEOTIDE SEQUENCE</scope>
    <source>
        <strain evidence="9">MMS21-STM12</strain>
    </source>
</reference>
<dbReference type="KEGG" id="mdb:OVN18_09565"/>
<dbReference type="RefSeq" id="WP_267780524.1">
    <property type="nucleotide sequence ID" value="NZ_CP113089.1"/>
</dbReference>
<evidence type="ECO:0000256" key="6">
    <source>
        <dbReference type="ARBA" id="ARBA00023136"/>
    </source>
</evidence>
<feature type="transmembrane region" description="Helical" evidence="7">
    <location>
        <begin position="21"/>
        <end position="40"/>
    </location>
</feature>
<dbReference type="InterPro" id="IPR011701">
    <property type="entry name" value="MFS"/>
</dbReference>
<keyword evidence="5 7" id="KW-1133">Transmembrane helix</keyword>
<comment type="subcellular location">
    <subcellularLocation>
        <location evidence="1">Cell membrane</location>
        <topology evidence="1">Multi-pass membrane protein</topology>
    </subcellularLocation>
</comment>
<feature type="transmembrane region" description="Helical" evidence="7">
    <location>
        <begin position="78"/>
        <end position="103"/>
    </location>
</feature>
<protein>
    <submittedName>
        <fullName evidence="9">MFS transporter</fullName>
    </submittedName>
</protein>
<dbReference type="Gene3D" id="1.20.1250.20">
    <property type="entry name" value="MFS general substrate transporter like domains"/>
    <property type="match status" value="2"/>
</dbReference>
<feature type="transmembrane region" description="Helical" evidence="7">
    <location>
        <begin position="257"/>
        <end position="277"/>
    </location>
</feature>
<dbReference type="Pfam" id="PF07690">
    <property type="entry name" value="MFS_1"/>
    <property type="match status" value="1"/>
</dbReference>
<evidence type="ECO:0000256" key="2">
    <source>
        <dbReference type="ARBA" id="ARBA00022448"/>
    </source>
</evidence>
<dbReference type="AlphaFoldDB" id="A0A9E8S7S8"/>
<dbReference type="EMBL" id="CP113089">
    <property type="protein sequence ID" value="WAB80810.1"/>
    <property type="molecule type" value="Genomic_DNA"/>
</dbReference>
<dbReference type="SUPFAM" id="SSF103473">
    <property type="entry name" value="MFS general substrate transporter"/>
    <property type="match status" value="1"/>
</dbReference>
<evidence type="ECO:0000256" key="4">
    <source>
        <dbReference type="ARBA" id="ARBA00022692"/>
    </source>
</evidence>
<evidence type="ECO:0000313" key="9">
    <source>
        <dbReference type="EMBL" id="WAB80810.1"/>
    </source>
</evidence>
<dbReference type="PANTHER" id="PTHR23517:SF3">
    <property type="entry name" value="INTEGRAL MEMBRANE TRANSPORT PROTEIN"/>
    <property type="match status" value="1"/>
</dbReference>
<dbReference type="InterPro" id="IPR036259">
    <property type="entry name" value="MFS_trans_sf"/>
</dbReference>
<feature type="transmembrane region" description="Helical" evidence="7">
    <location>
        <begin position="284"/>
        <end position="304"/>
    </location>
</feature>
<dbReference type="Proteomes" id="UP001164706">
    <property type="component" value="Chromosome"/>
</dbReference>
<sequence length="406" mass="40879">MPIDDRPFRWRSIAAPAFGPTLLFTIGEGAIMPLIPALALRVGADLSGAGVVAAMLLVGVLIGDVPAGWIVGRIGERIAMLGASALAALGIGLALLAPTAVVLGLGMTVLGIAAAVFGLARHALLTSVVPAAFRARALSTLGGTFRLGLFLGPFAAAALVAATGDVGAVLWFALLMCGLVALSLVTLPDPERILHHRSTPDGGGQSPAGVFRTIGERRGVLARLGAAALVVSALRAVRQVILPLWAVSIGLGEAETALIIGIAAGVDVALFYLGGWLMDRFGRLYTAVPSMIGLGLGLIGLALSDLSTDPVPWFVAVAVWLSLANGIGAGILMTMGSDLAGRTNPAPFLGAWRFVMDSGSAGAPLALAGITALGGIAVAAGVFGVVGLIGAGMLGYYIPRQLPGAE</sequence>
<evidence type="ECO:0000256" key="7">
    <source>
        <dbReference type="SAM" id="Phobius"/>
    </source>
</evidence>
<dbReference type="PANTHER" id="PTHR23517">
    <property type="entry name" value="RESISTANCE PROTEIN MDTM, PUTATIVE-RELATED-RELATED"/>
    <property type="match status" value="1"/>
</dbReference>
<evidence type="ECO:0000256" key="1">
    <source>
        <dbReference type="ARBA" id="ARBA00004651"/>
    </source>
</evidence>
<organism evidence="9 10">
    <name type="scientific">Microcella daejeonensis</name>
    <dbReference type="NCBI Taxonomy" id="2994971"/>
    <lineage>
        <taxon>Bacteria</taxon>
        <taxon>Bacillati</taxon>
        <taxon>Actinomycetota</taxon>
        <taxon>Actinomycetes</taxon>
        <taxon>Micrococcales</taxon>
        <taxon>Microbacteriaceae</taxon>
        <taxon>Microcella</taxon>
    </lineage>
</organism>